<dbReference type="InParanoid" id="A0A1B1AK83"/>
<dbReference type="Pfam" id="PF13469">
    <property type="entry name" value="Sulfotransfer_3"/>
    <property type="match status" value="1"/>
</dbReference>
<dbReference type="GO" id="GO:0008476">
    <property type="term" value="F:protein-tyrosine sulfotransferase activity"/>
    <property type="evidence" value="ECO:0007669"/>
    <property type="project" value="InterPro"/>
</dbReference>
<dbReference type="OrthoDB" id="1441538at2"/>
<evidence type="ECO:0000313" key="4">
    <source>
        <dbReference type="Proteomes" id="UP000092498"/>
    </source>
</evidence>
<accession>A0A1B1AK83</accession>
<gene>
    <name evidence="3" type="ORF">ATE48_14005</name>
</gene>
<dbReference type="STRING" id="1759059.ATE48_14005"/>
<dbReference type="InterPro" id="IPR027417">
    <property type="entry name" value="P-loop_NTPase"/>
</dbReference>
<dbReference type="InterPro" id="IPR027443">
    <property type="entry name" value="IPNS-like_sf"/>
</dbReference>
<dbReference type="SUPFAM" id="SSF51197">
    <property type="entry name" value="Clavaminate synthase-like"/>
    <property type="match status" value="1"/>
</dbReference>
<dbReference type="PANTHER" id="PTHR12788">
    <property type="entry name" value="PROTEIN-TYROSINE SULFOTRANSFERASE 2"/>
    <property type="match status" value="1"/>
</dbReference>
<dbReference type="Gene3D" id="3.40.50.300">
    <property type="entry name" value="P-loop containing nucleotide triphosphate hydrolases"/>
    <property type="match status" value="1"/>
</dbReference>
<evidence type="ECO:0000313" key="3">
    <source>
        <dbReference type="EMBL" id="ANP46951.1"/>
    </source>
</evidence>
<organism evidence="3 4">
    <name type="scientific">Candidatus Viadribacter manganicus</name>
    <dbReference type="NCBI Taxonomy" id="1759059"/>
    <lineage>
        <taxon>Bacteria</taxon>
        <taxon>Pseudomonadati</taxon>
        <taxon>Pseudomonadota</taxon>
        <taxon>Alphaproteobacteria</taxon>
        <taxon>Hyphomonadales</taxon>
        <taxon>Hyphomonadaceae</taxon>
        <taxon>Candidatus Viadribacter</taxon>
    </lineage>
</organism>
<dbReference type="PANTHER" id="PTHR12788:SF10">
    <property type="entry name" value="PROTEIN-TYROSINE SULFOTRANSFERASE"/>
    <property type="match status" value="1"/>
</dbReference>
<dbReference type="EMBL" id="CP013244">
    <property type="protein sequence ID" value="ANP46951.1"/>
    <property type="molecule type" value="Genomic_DNA"/>
</dbReference>
<protein>
    <recommendedName>
        <fullName evidence="2">Aspartyl/asparaginy/proline hydroxylase domain-containing protein</fullName>
    </recommendedName>
</protein>
<feature type="domain" description="Aspartyl/asparaginy/proline hydroxylase" evidence="2">
    <location>
        <begin position="65"/>
        <end position="167"/>
    </location>
</feature>
<sequence>MRLQARFIQLPLQYDAELLAREVLAFGEECWLPHPQRFEGNDFLPLISINGEPENESFAGQMAATKYLKQCPYLVEVLASFGASLGRTRLMRLSGGAEVTPHVDIHYYWRDRMRIHVPIVTQPTVSFHCGGLTVNMAEGECWIFDTFSRHRVLNDAERKRIHLVADTVGGEGFWNLAAAGRLPEREAPNWVARNFERNGATIDQLEYESQNMPVVMTPWEIQNHVDFLFREATQNHPQFQYVAHAASHFTHVWRALWSTYGECKTGWPRYRRALEDFSGQIRSARAHEVKLRNGSDLYATLTALVIAPALSDKGEDLVGETRHDAAAAMATPVAASAPAPAAPSINTGAGDRRFDRPIFIVNPPRSGSSLLFETLANAPNVYTVGGESHGIIEGVRGLGIPAANFDSNCLDESHARPEIITMLRERFEQTLRDRDGAPPPAGRIRMLEKTPKNALRIPFLAKVFPEARFIYLHRDPHQVLSSMMEGWESGRFTMYRNLPGWTGEREWSFLLTPGWRDLIGQPLERVVAGQWASATTVMLDALDRLAPDRWVTANYDALLADPNAEVTRLCEAVGFEWDRRIEGALPIARHTVSAPDANKWRGRASEIEAVWPSIAAVVERAERAAAR</sequence>
<dbReference type="Pfam" id="PF05118">
    <property type="entry name" value="Asp_Arg_Hydrox"/>
    <property type="match status" value="1"/>
</dbReference>
<dbReference type="SUPFAM" id="SSF52540">
    <property type="entry name" value="P-loop containing nucleoside triphosphate hydrolases"/>
    <property type="match status" value="1"/>
</dbReference>
<dbReference type="InterPro" id="IPR007803">
    <property type="entry name" value="Asp/Arg/Pro-Hydrxlase"/>
</dbReference>
<dbReference type="InterPro" id="IPR026634">
    <property type="entry name" value="TPST-like"/>
</dbReference>
<dbReference type="KEGG" id="cbot:ATE48_14005"/>
<reference evidence="3 4" key="1">
    <citation type="submission" date="2015-11" db="EMBL/GenBank/DDBJ databases">
        <title>Whole-Genome Sequence of Candidatus Oderbacter manganicum from the National Park Lower Oder Valley, Germany.</title>
        <authorList>
            <person name="Braun B."/>
            <person name="Liere K."/>
            <person name="Szewzyk U."/>
        </authorList>
    </citation>
    <scope>NUCLEOTIDE SEQUENCE [LARGE SCALE GENOMIC DNA]</scope>
    <source>
        <strain evidence="3 4">OTSz_A_272</strain>
    </source>
</reference>
<evidence type="ECO:0000256" key="1">
    <source>
        <dbReference type="ARBA" id="ARBA00022679"/>
    </source>
</evidence>
<dbReference type="Proteomes" id="UP000092498">
    <property type="component" value="Chromosome"/>
</dbReference>
<proteinExistence type="predicted"/>
<name>A0A1B1AK83_9PROT</name>
<keyword evidence="1" id="KW-0808">Transferase</keyword>
<dbReference type="AlphaFoldDB" id="A0A1B1AK83"/>
<dbReference type="Gene3D" id="2.60.120.330">
    <property type="entry name" value="B-lactam Antibiotic, Isopenicillin N Synthase, Chain"/>
    <property type="match status" value="1"/>
</dbReference>
<keyword evidence="4" id="KW-1185">Reference proteome</keyword>
<dbReference type="RefSeq" id="WP_066772520.1">
    <property type="nucleotide sequence ID" value="NZ_CP013244.1"/>
</dbReference>
<evidence type="ECO:0000259" key="2">
    <source>
        <dbReference type="Pfam" id="PF05118"/>
    </source>
</evidence>